<dbReference type="Pfam" id="PF15964">
    <property type="entry name" value="CCCAP"/>
    <property type="match status" value="1"/>
</dbReference>
<proteinExistence type="predicted"/>
<dbReference type="PANTHER" id="PTHR34343">
    <property type="entry name" value="SEROLOGICALLY DEFINED COLON CANCER ANTIGEN 8"/>
    <property type="match status" value="1"/>
</dbReference>
<feature type="coiled-coil region" evidence="1">
    <location>
        <begin position="548"/>
        <end position="575"/>
    </location>
</feature>
<protein>
    <submittedName>
        <fullName evidence="3">SHH signaling and ciliogenesis regulator sdccag8</fullName>
    </submittedName>
</protein>
<keyword evidence="4" id="KW-1185">Reference proteome</keyword>
<dbReference type="GO" id="GO:0007098">
    <property type="term" value="P:centrosome cycle"/>
    <property type="evidence" value="ECO:0007669"/>
    <property type="project" value="InterPro"/>
</dbReference>
<evidence type="ECO:0000256" key="2">
    <source>
        <dbReference type="SAM" id="MobiDB-lite"/>
    </source>
</evidence>
<dbReference type="GO" id="GO:0035148">
    <property type="term" value="P:tube formation"/>
    <property type="evidence" value="ECO:0007669"/>
    <property type="project" value="TreeGrafter"/>
</dbReference>
<evidence type="ECO:0000313" key="3">
    <source>
        <dbReference type="Ensembl" id="ENSOKIP00005029544.1"/>
    </source>
</evidence>
<dbReference type="GO" id="GO:0001764">
    <property type="term" value="P:neuron migration"/>
    <property type="evidence" value="ECO:0007669"/>
    <property type="project" value="TreeGrafter"/>
</dbReference>
<accession>A0A8C7FKW3</accession>
<feature type="compositionally biased region" description="Acidic residues" evidence="2">
    <location>
        <begin position="1"/>
        <end position="14"/>
    </location>
</feature>
<dbReference type="RefSeq" id="XP_020316510.1">
    <property type="nucleotide sequence ID" value="XM_020460921.2"/>
</dbReference>
<feature type="region of interest" description="Disordered" evidence="2">
    <location>
        <begin position="1"/>
        <end position="109"/>
    </location>
</feature>
<name>A0A8C7FKW3_ONCKI</name>
<dbReference type="GO" id="GO:0030010">
    <property type="term" value="P:establishment of cell polarity"/>
    <property type="evidence" value="ECO:0007669"/>
    <property type="project" value="TreeGrafter"/>
</dbReference>
<feature type="compositionally biased region" description="Polar residues" evidence="2">
    <location>
        <begin position="54"/>
        <end position="81"/>
    </location>
</feature>
<dbReference type="GO" id="GO:0005814">
    <property type="term" value="C:centriole"/>
    <property type="evidence" value="ECO:0007669"/>
    <property type="project" value="TreeGrafter"/>
</dbReference>
<reference evidence="3" key="2">
    <citation type="submission" date="2025-09" db="UniProtKB">
        <authorList>
            <consortium name="Ensembl"/>
        </authorList>
    </citation>
    <scope>IDENTIFICATION</scope>
</reference>
<feature type="coiled-coil region" evidence="1">
    <location>
        <begin position="605"/>
        <end position="639"/>
    </location>
</feature>
<dbReference type="GeneID" id="109870416"/>
<evidence type="ECO:0000256" key="1">
    <source>
        <dbReference type="SAM" id="Coils"/>
    </source>
</evidence>
<dbReference type="KEGG" id="oki:109870416"/>
<dbReference type="CTD" id="10806"/>
<reference evidence="3" key="1">
    <citation type="submission" date="2025-08" db="UniProtKB">
        <authorList>
            <consortium name="Ensembl"/>
        </authorList>
    </citation>
    <scope>IDENTIFICATION</scope>
</reference>
<evidence type="ECO:0000313" key="4">
    <source>
        <dbReference type="Proteomes" id="UP000694557"/>
    </source>
</evidence>
<feature type="coiled-coil region" evidence="1">
    <location>
        <begin position="356"/>
        <end position="518"/>
    </location>
</feature>
<feature type="coiled-coil region" evidence="1">
    <location>
        <begin position="226"/>
        <end position="253"/>
    </location>
</feature>
<dbReference type="GO" id="GO:0043009">
    <property type="term" value="P:chordate embryonic development"/>
    <property type="evidence" value="ECO:0007669"/>
    <property type="project" value="Ensembl"/>
</dbReference>
<keyword evidence="1" id="KW-0175">Coiled coil</keyword>
<dbReference type="Proteomes" id="UP000694557">
    <property type="component" value="Unassembled WGS sequence"/>
</dbReference>
<dbReference type="Ensembl" id="ENSOKIT00005031251.1">
    <property type="protein sequence ID" value="ENSOKIP00005029544.1"/>
    <property type="gene ID" value="ENSOKIG00005012733.1"/>
</dbReference>
<dbReference type="PANTHER" id="PTHR34343:SF1">
    <property type="entry name" value="SEROLOGICALLY DEFINED COLON CANCER ANTIGEN 8"/>
    <property type="match status" value="1"/>
</dbReference>
<dbReference type="GeneTree" id="ENSGT00940000164292"/>
<dbReference type="AlphaFoldDB" id="A0A8C7FKW3"/>
<dbReference type="GO" id="GO:0005813">
    <property type="term" value="C:centrosome"/>
    <property type="evidence" value="ECO:0007669"/>
    <property type="project" value="InterPro"/>
</dbReference>
<organism evidence="3 4">
    <name type="scientific">Oncorhynchus kisutch</name>
    <name type="common">Coho salmon</name>
    <name type="synonym">Salmo kisutch</name>
    <dbReference type="NCBI Taxonomy" id="8019"/>
    <lineage>
        <taxon>Eukaryota</taxon>
        <taxon>Metazoa</taxon>
        <taxon>Chordata</taxon>
        <taxon>Craniata</taxon>
        <taxon>Vertebrata</taxon>
        <taxon>Euteleostomi</taxon>
        <taxon>Actinopterygii</taxon>
        <taxon>Neopterygii</taxon>
        <taxon>Teleostei</taxon>
        <taxon>Protacanthopterygii</taxon>
        <taxon>Salmoniformes</taxon>
        <taxon>Salmonidae</taxon>
        <taxon>Salmoninae</taxon>
        <taxon>Oncorhynchus</taxon>
    </lineage>
</organism>
<dbReference type="InterPro" id="IPR031887">
    <property type="entry name" value="SDCCAG8"/>
</dbReference>
<sequence>MKPLLDSDEEEEELGAYQKKLRERANRSIQQLSSALEEPSSDAEGMEPGRAGDTDSTTGEDSWNQRQQSEAVNQLRSLLQKQQKETLSLTSPSKRKSSPKRCQDDVSSSMPAVKDLVPILHNQSEYIQHLEAEVKFCKEELLGMKQRIRVVVVENEKLHGEIKSKLVEDTLKDYTLLDGTVNSEPPREDNPQRTAFIPAHIVFQQAEEHKWKKELEQLKSLYLAQTETLESQVRSLNKNLASSQKECEEVKGRLRHKEAMAAAGSAKQSVGGLCLKCAQNEAVLAETHSNMHIQAIERLTKERDELMSVLCSLRASQSEAQQREWAAYQQVKQAVEMAEEANLEKTRAVVQCEAFARELARQRERLETEMAAEQEKISEAREVVRNEALKQKETLAQTVASLSQRVAELEGQLAREERERGSLSTQLDETLRKLASQEQDTSKVCGELRYRLSQAQLKREEAERELRDCSSKTTRQLQMTEQEVEKLGVELSVCRQRLDQAQRDAGRLQAEALSLTERLGRAEHQLHLTRQEKESVERCRGEDMDALTFSAQQREQELTQRLQQMEAQHERSVGELEALLSSQNALIGKLKDECLSLGTKLETLTETSRREVEQLSLEKDHLEESVGKLRARCTEMEEQCVQHGRMHQRMKNRLQQLDQHSQSSAQQVMELLAKQNLLMQERHLLTGEMQNLRIQLPAGSRRPDTLST</sequence>
<gene>
    <name evidence="3" type="primary">sdccag8</name>
</gene>